<dbReference type="EMBL" id="SNYM01000014">
    <property type="protein sequence ID" value="TDQ46222.1"/>
    <property type="molecule type" value="Genomic_DNA"/>
</dbReference>
<dbReference type="Pfam" id="PF02230">
    <property type="entry name" value="Abhydrolase_2"/>
    <property type="match status" value="1"/>
</dbReference>
<proteinExistence type="inferred from homology"/>
<dbReference type="Proteomes" id="UP000295375">
    <property type="component" value="Unassembled WGS sequence"/>
</dbReference>
<sequence>MLECIVKEPAQAAVASVIWLHGLGADGNDFVPLIPELRLPADLPIRFVFPHAPVQPVTINGGYAMRAWYDILEANLARKVDESGVKASAKAVMELIEREHARGIPYDKIFLAGFSQGGAITLHLGLRYPKTLGGLLALSTYVPVPEKLAAERSDAMRNANIFMAHGDYDPIVPLSLALESKSLLEQLGYQPQFERYPMPHSVCGEEVVAIREFLIKRLRAQ</sequence>
<gene>
    <name evidence="4" type="ORF">EV696_1147</name>
</gene>
<reference evidence="4 5" key="1">
    <citation type="submission" date="2019-03" db="EMBL/GenBank/DDBJ databases">
        <title>Genomic Encyclopedia of Type Strains, Phase IV (KMG-IV): sequencing the most valuable type-strain genomes for metagenomic binning, comparative biology and taxonomic classification.</title>
        <authorList>
            <person name="Goeker M."/>
        </authorList>
    </citation>
    <scope>NUCLEOTIDE SEQUENCE [LARGE SCALE GENOMIC DNA]</scope>
    <source>
        <strain evidence="4 5">DSM 103792</strain>
    </source>
</reference>
<comment type="similarity">
    <text evidence="1">Belongs to the AB hydrolase superfamily. AB hydrolase 2 family.</text>
</comment>
<feature type="domain" description="Phospholipase/carboxylesterase/thioesterase" evidence="3">
    <location>
        <begin position="6"/>
        <end position="215"/>
    </location>
</feature>
<accession>A0A4R6UIE7</accession>
<organism evidence="4 5">
    <name type="scientific">Permianibacter aggregans</name>
    <dbReference type="NCBI Taxonomy" id="1510150"/>
    <lineage>
        <taxon>Bacteria</taxon>
        <taxon>Pseudomonadati</taxon>
        <taxon>Pseudomonadota</taxon>
        <taxon>Gammaproteobacteria</taxon>
        <taxon>Pseudomonadales</taxon>
        <taxon>Pseudomonadaceae</taxon>
        <taxon>Permianibacter</taxon>
    </lineage>
</organism>
<dbReference type="AlphaFoldDB" id="A0A4R6UIE7"/>
<dbReference type="InterPro" id="IPR029058">
    <property type="entry name" value="AB_hydrolase_fold"/>
</dbReference>
<evidence type="ECO:0000313" key="5">
    <source>
        <dbReference type="Proteomes" id="UP000295375"/>
    </source>
</evidence>
<protein>
    <submittedName>
        <fullName evidence="4">Phospholipase/carboxylesterase</fullName>
    </submittedName>
</protein>
<dbReference type="PANTHER" id="PTHR10655:SF17">
    <property type="entry name" value="LYSOPHOSPHOLIPASE-LIKE PROTEIN 1"/>
    <property type="match status" value="1"/>
</dbReference>
<evidence type="ECO:0000313" key="4">
    <source>
        <dbReference type="EMBL" id="TDQ46222.1"/>
    </source>
</evidence>
<dbReference type="InterPro" id="IPR003140">
    <property type="entry name" value="PLipase/COase/thioEstase"/>
</dbReference>
<dbReference type="PANTHER" id="PTHR10655">
    <property type="entry name" value="LYSOPHOSPHOLIPASE-RELATED"/>
    <property type="match status" value="1"/>
</dbReference>
<comment type="caution">
    <text evidence="4">The sequence shown here is derived from an EMBL/GenBank/DDBJ whole genome shotgun (WGS) entry which is preliminary data.</text>
</comment>
<name>A0A4R6UIE7_9GAMM</name>
<dbReference type="InterPro" id="IPR050565">
    <property type="entry name" value="LYPA1-2/EST-like"/>
</dbReference>
<keyword evidence="2" id="KW-0378">Hydrolase</keyword>
<dbReference type="GO" id="GO:0016787">
    <property type="term" value="F:hydrolase activity"/>
    <property type="evidence" value="ECO:0007669"/>
    <property type="project" value="UniProtKB-KW"/>
</dbReference>
<keyword evidence="5" id="KW-1185">Reference proteome</keyword>
<dbReference type="Gene3D" id="3.40.50.1820">
    <property type="entry name" value="alpha/beta hydrolase"/>
    <property type="match status" value="1"/>
</dbReference>
<dbReference type="RefSeq" id="WP_232475404.1">
    <property type="nucleotide sequence ID" value="NZ_CP037953.1"/>
</dbReference>
<evidence type="ECO:0000256" key="1">
    <source>
        <dbReference type="ARBA" id="ARBA00006499"/>
    </source>
</evidence>
<dbReference type="SUPFAM" id="SSF53474">
    <property type="entry name" value="alpha/beta-Hydrolases"/>
    <property type="match status" value="1"/>
</dbReference>
<evidence type="ECO:0000256" key="2">
    <source>
        <dbReference type="ARBA" id="ARBA00022801"/>
    </source>
</evidence>
<evidence type="ECO:0000259" key="3">
    <source>
        <dbReference type="Pfam" id="PF02230"/>
    </source>
</evidence>